<evidence type="ECO:0000259" key="8">
    <source>
        <dbReference type="PROSITE" id="PS50250"/>
    </source>
</evidence>
<evidence type="ECO:0000256" key="7">
    <source>
        <dbReference type="SAM" id="MobiDB-lite"/>
    </source>
</evidence>
<dbReference type="InterPro" id="IPR027516">
    <property type="entry name" value="EIF3C"/>
</dbReference>
<feature type="region of interest" description="Disordered" evidence="7">
    <location>
        <begin position="808"/>
        <end position="830"/>
    </location>
</feature>
<comment type="subunit">
    <text evidence="6">Component of the eukaryotic translation initiation factor 3 (eIF-3) complex, which is composed of 13 subunits: EIF3A, EIF3B, EIF3C, EIF3D, EIF3E, EIF3F, EIF3G, EIF3H, EIF3I, EIF3J, EIF3K, EIF3L and EIF3M.</text>
</comment>
<feature type="compositionally biased region" description="Basic and acidic residues" evidence="7">
    <location>
        <begin position="181"/>
        <end position="190"/>
    </location>
</feature>
<dbReference type="InterPro" id="IPR058999">
    <property type="entry name" value="EIF3CL_C"/>
</dbReference>
<keyword evidence="2 6" id="KW-0396">Initiation factor</keyword>
<evidence type="ECO:0000256" key="5">
    <source>
        <dbReference type="ARBA" id="ARBA00057041"/>
    </source>
</evidence>
<evidence type="ECO:0000256" key="1">
    <source>
        <dbReference type="ARBA" id="ARBA00022490"/>
    </source>
</evidence>
<feature type="compositionally biased region" description="Acidic residues" evidence="7">
    <location>
        <begin position="204"/>
        <end position="216"/>
    </location>
</feature>
<evidence type="ECO:0000256" key="6">
    <source>
        <dbReference type="HAMAP-Rule" id="MF_03002"/>
    </source>
</evidence>
<keyword evidence="1 6" id="KW-0963">Cytoplasm</keyword>
<reference evidence="9" key="2">
    <citation type="submission" date="2025-09" db="UniProtKB">
        <authorList>
            <consortium name="Ensembl"/>
        </authorList>
    </citation>
    <scope>IDENTIFICATION</scope>
</reference>
<comment type="subcellular location">
    <subcellularLocation>
        <location evidence="6">Cytoplasm</location>
    </subcellularLocation>
</comment>
<dbReference type="HAMAP" id="MF_03002">
    <property type="entry name" value="eIF3c"/>
    <property type="match status" value="1"/>
</dbReference>
<dbReference type="PANTHER" id="PTHR13937">
    <property type="entry name" value="EUKARYOTIC TRANSLATION INITATION FACTOR 3, SUBUNIT 8 EIF3S8 -RELATED"/>
    <property type="match status" value="1"/>
</dbReference>
<dbReference type="SMART" id="SM00088">
    <property type="entry name" value="PINT"/>
    <property type="match status" value="1"/>
</dbReference>
<dbReference type="Pfam" id="PF01399">
    <property type="entry name" value="PCI"/>
    <property type="match status" value="1"/>
</dbReference>
<dbReference type="GO" id="GO:0001732">
    <property type="term" value="P:formation of cytoplasmic translation initiation complex"/>
    <property type="evidence" value="ECO:0007669"/>
    <property type="project" value="UniProtKB-UniRule"/>
</dbReference>
<feature type="compositionally biased region" description="Basic residues" evidence="7">
    <location>
        <begin position="191"/>
        <end position="200"/>
    </location>
</feature>
<sequence length="830" mass="95947">MSRFFATGSDSESEESSSADELTPKAPGTTFKQSLLLSDDEEDTKRIVRSAKDKRFEELTNLIKTIRNAMKIRDMAKCLEEFEQLCRAFLKSKNIVDKEGVPSFYIRLLADLEDYLNQLWDDKEGKKKMNKNNAKALSTLRQKIRKYNRDYEAEIATYKENKLVLLQSTLPTHPLSVLRTQETEKSTDKKSGKKKKLKKKERLEEEAEEEGGEEVEGGWEKVKGGVPLVKEKPKMFAKGTEINTAVVVKKLNEILQARGKKGTDRAAQIELFHALAAIAAENNLGQGILVKIKFNIIASLYDYNPNLAAFMKPDMWKKCLECIDELLDILFENNNIFIGENIAEDSENLGVSEQPFRVRGCILTLVERMDEEFTKIMQNTDPHSQEYVDNLKDEGHVCGIIDRLLTYLENKGSTEEICRIYLRRIMHTYYKFDYKAHRRSLGLQGESKSEQDQEESEGEDSAVIMDRLCKFIYAKDRTDRIRTCAILCHIYHHALHSRWYQARDLMLMSHLQDNIQHADPPVQILYNRTMVQLGICAFRQGMIKDAHNALLDIQSSGRAKELLGQGLLMRNMQERNAEQEKIEKRRQVPFHMHINLELLECVYLVSAMLLEIPYMAAHEFDARRRMISKQFHHQLRVGERQPLLGPPESMREHVVAASKAMKMGDWRTCHSFIINDKMNSKVWDLFPETQRVPEMLVRKIQEESLRTYLFTYSSVYDSISMETLSEMFELEMPTVHSIISKMIINEELMASLDQPTQTVVMHRTEPTSLQNMALQLAEKLGGLVENNERVFDLKQGVYGGYFNRDQKGSYQQKQTGYQRGGYRNPNQGNY</sequence>
<evidence type="ECO:0000256" key="3">
    <source>
        <dbReference type="ARBA" id="ARBA00022553"/>
    </source>
</evidence>
<dbReference type="GO" id="GO:0003723">
    <property type="term" value="F:RNA binding"/>
    <property type="evidence" value="ECO:0007669"/>
    <property type="project" value="InterPro"/>
</dbReference>
<feature type="region of interest" description="Disordered" evidence="7">
    <location>
        <begin position="176"/>
        <end position="216"/>
    </location>
</feature>
<dbReference type="FunFam" id="1.10.10.10:FF:000461">
    <property type="entry name" value="Eukaryotic translation initiation factor 3 subunit C"/>
    <property type="match status" value="1"/>
</dbReference>
<gene>
    <name evidence="6" type="primary">EIF3C</name>
    <name evidence="6" type="synonym">EIF3S8</name>
</gene>
<dbReference type="Gene3D" id="1.10.10.10">
    <property type="entry name" value="Winged helix-like DNA-binding domain superfamily/Winged helix DNA-binding domain"/>
    <property type="match status" value="1"/>
</dbReference>
<dbReference type="GO" id="GO:0005852">
    <property type="term" value="C:eukaryotic translation initiation factor 3 complex"/>
    <property type="evidence" value="ECO:0007669"/>
    <property type="project" value="UniProtKB-UniRule"/>
</dbReference>
<organism evidence="9 10">
    <name type="scientific">Monopterus albus</name>
    <name type="common">Swamp eel</name>
    <dbReference type="NCBI Taxonomy" id="43700"/>
    <lineage>
        <taxon>Eukaryota</taxon>
        <taxon>Metazoa</taxon>
        <taxon>Chordata</taxon>
        <taxon>Craniata</taxon>
        <taxon>Vertebrata</taxon>
        <taxon>Euteleostomi</taxon>
        <taxon>Actinopterygii</taxon>
        <taxon>Neopterygii</taxon>
        <taxon>Teleostei</taxon>
        <taxon>Neoteleostei</taxon>
        <taxon>Acanthomorphata</taxon>
        <taxon>Anabantaria</taxon>
        <taxon>Synbranchiformes</taxon>
        <taxon>Synbranchidae</taxon>
        <taxon>Monopterus</taxon>
    </lineage>
</organism>
<dbReference type="PANTHER" id="PTHR13937:SF0">
    <property type="entry name" value="EUKARYOTIC TRANSLATION INITIATION FACTOR 3 SUBUNIT C-RELATED"/>
    <property type="match status" value="1"/>
</dbReference>
<dbReference type="GO" id="GO:0033290">
    <property type="term" value="C:eukaryotic 48S preinitiation complex"/>
    <property type="evidence" value="ECO:0007669"/>
    <property type="project" value="UniProtKB-UniRule"/>
</dbReference>
<feature type="region of interest" description="Disordered" evidence="7">
    <location>
        <begin position="1"/>
        <end position="35"/>
    </location>
</feature>
<comment type="similarity">
    <text evidence="6">Belongs to the eIF-3 subunit C family.</text>
</comment>
<dbReference type="Ensembl" id="ENSMALT00000013004.1">
    <property type="protein sequence ID" value="ENSMALP00000012735.1"/>
    <property type="gene ID" value="ENSMALG00000008907.1"/>
</dbReference>
<dbReference type="SUPFAM" id="SSF46785">
    <property type="entry name" value="Winged helix' DNA-binding domain"/>
    <property type="match status" value="1"/>
</dbReference>
<dbReference type="InterPro" id="IPR036388">
    <property type="entry name" value="WH-like_DNA-bd_sf"/>
</dbReference>
<dbReference type="Proteomes" id="UP000261600">
    <property type="component" value="Unplaced"/>
</dbReference>
<evidence type="ECO:0000256" key="4">
    <source>
        <dbReference type="ARBA" id="ARBA00022917"/>
    </source>
</evidence>
<reference evidence="9" key="1">
    <citation type="submission" date="2025-08" db="UniProtKB">
        <authorList>
            <consortium name="Ensembl"/>
        </authorList>
    </citation>
    <scope>IDENTIFICATION</scope>
</reference>
<proteinExistence type="inferred from homology"/>
<evidence type="ECO:0000256" key="2">
    <source>
        <dbReference type="ARBA" id="ARBA00022540"/>
    </source>
</evidence>
<protein>
    <recommendedName>
        <fullName evidence="6">Eukaryotic translation initiation factor 3 subunit C</fullName>
        <shortName evidence="6">eIF3c</shortName>
    </recommendedName>
    <alternativeName>
        <fullName evidence="6">Eukaryotic translation initiation factor 3 subunit 8</fullName>
    </alternativeName>
</protein>
<feature type="compositionally biased region" description="Polar residues" evidence="7">
    <location>
        <begin position="808"/>
        <end position="817"/>
    </location>
</feature>
<keyword evidence="4 6" id="KW-0648">Protein biosynthesis</keyword>
<keyword evidence="10" id="KW-1185">Reference proteome</keyword>
<name>A0A3Q3J7K9_MONAL</name>
<dbReference type="Pfam" id="PF05470">
    <property type="entry name" value="eIF-3c_N"/>
    <property type="match status" value="1"/>
</dbReference>
<dbReference type="InterPro" id="IPR036390">
    <property type="entry name" value="WH_DNA-bd_sf"/>
</dbReference>
<dbReference type="InterPro" id="IPR008905">
    <property type="entry name" value="EIF3C_N_dom"/>
</dbReference>
<keyword evidence="3" id="KW-0597">Phosphoprotein</keyword>
<dbReference type="AlphaFoldDB" id="A0A3Q3J7K9"/>
<comment type="function">
    <text evidence="6">Component of the eukaryotic translation initiation factor 3 (eIF-3) complex, which is involved in protein synthesis of a specialized repertoire of mRNAs and, together with other initiation factors, stimulates binding of mRNA and methionyl-tRNAi to the 40S ribosome. The eIF-3 complex specifically targets and initiates translation of a subset of mRNAs involved in cell proliferation.</text>
</comment>
<comment type="function">
    <text evidence="5">Component of the eukaryotic translation initiation factor 3 (eIF-3) complex, which is required for several steps in the initiation of protein synthesis. The eIF-3 complex associates with the 40S ribosome and facilitates the recruitment of eIF-1, eIF-1A, eIF-2:GTP:methionyl-tRNAi and eIF-5 to form the 43S pre-initiation complex (43S PIC). The eIF-3 complex stimulates mRNA recruitment to the 43S PIC and scanning of the mRNA for AUG recognition. The eIF-3 complex is also required for disassembly and recycling of post-termination ribosomal complexes and subsequently prevents premature joining of the 40S and 60S ribosomal subunits prior to initiation. The eIF-3 complex specifically targets and initiates translation of a subset of mRNAs involved in cell proliferation, including cell cycling, differentiation and apoptosis, and uses different modes of RNA stem-loop binding to exert either translational activation or repression.</text>
</comment>
<dbReference type="GO" id="GO:0016282">
    <property type="term" value="C:eukaryotic 43S preinitiation complex"/>
    <property type="evidence" value="ECO:0007669"/>
    <property type="project" value="UniProtKB-UniRule"/>
</dbReference>
<evidence type="ECO:0000313" key="9">
    <source>
        <dbReference type="Ensembl" id="ENSMALP00000012735.1"/>
    </source>
</evidence>
<dbReference type="GO" id="GO:0003743">
    <property type="term" value="F:translation initiation factor activity"/>
    <property type="evidence" value="ECO:0007669"/>
    <property type="project" value="UniProtKB-UniRule"/>
</dbReference>
<evidence type="ECO:0000313" key="10">
    <source>
        <dbReference type="Proteomes" id="UP000261600"/>
    </source>
</evidence>
<dbReference type="GO" id="GO:0031369">
    <property type="term" value="F:translation initiation factor binding"/>
    <property type="evidence" value="ECO:0007669"/>
    <property type="project" value="InterPro"/>
</dbReference>
<accession>A0A3Q3J7K9</accession>
<dbReference type="PROSITE" id="PS50250">
    <property type="entry name" value="PCI"/>
    <property type="match status" value="1"/>
</dbReference>
<dbReference type="InterPro" id="IPR000717">
    <property type="entry name" value="PCI_dom"/>
</dbReference>
<dbReference type="Pfam" id="PF26569">
    <property type="entry name" value="EIF3CL_C"/>
    <property type="match status" value="1"/>
</dbReference>
<feature type="domain" description="PCI" evidence="8">
    <location>
        <begin position="590"/>
        <end position="766"/>
    </location>
</feature>